<dbReference type="CDD" id="cd00067">
    <property type="entry name" value="GAL4"/>
    <property type="match status" value="1"/>
</dbReference>
<dbReference type="KEGG" id="mrr:Moror_3003"/>
<dbReference type="InterPro" id="IPR021858">
    <property type="entry name" value="Fun_TF"/>
</dbReference>
<feature type="domain" description="Zn(2)-C6 fungal-type" evidence="1">
    <location>
        <begin position="22"/>
        <end position="52"/>
    </location>
</feature>
<dbReference type="HOGENOM" id="CLU_024934_3_0_1"/>
<dbReference type="STRING" id="1381753.V2YAK1"/>
<dbReference type="SMART" id="SM00066">
    <property type="entry name" value="GAL4"/>
    <property type="match status" value="1"/>
</dbReference>
<dbReference type="Gene3D" id="4.10.240.10">
    <property type="entry name" value="Zn(2)-C6 fungal-type DNA-binding domain"/>
    <property type="match status" value="1"/>
</dbReference>
<evidence type="ECO:0000259" key="1">
    <source>
        <dbReference type="PROSITE" id="PS50048"/>
    </source>
</evidence>
<dbReference type="EMBL" id="AWSO01000625">
    <property type="protein sequence ID" value="ESK88709.1"/>
    <property type="molecule type" value="Genomic_DNA"/>
</dbReference>
<dbReference type="InterPro" id="IPR001138">
    <property type="entry name" value="Zn2Cys6_DnaBD"/>
</dbReference>
<protein>
    <submittedName>
        <fullName evidence="2">C6 transcription factor</fullName>
    </submittedName>
</protein>
<proteinExistence type="predicted"/>
<evidence type="ECO:0000313" key="3">
    <source>
        <dbReference type="Proteomes" id="UP000017559"/>
    </source>
</evidence>
<dbReference type="PROSITE" id="PS00463">
    <property type="entry name" value="ZN2_CY6_FUNGAL_1"/>
    <property type="match status" value="1"/>
</dbReference>
<feature type="non-terminal residue" evidence="2">
    <location>
        <position position="314"/>
    </location>
</feature>
<dbReference type="InterPro" id="IPR053157">
    <property type="entry name" value="Sterol_Uptake_Regulator"/>
</dbReference>
<dbReference type="Pfam" id="PF11951">
    <property type="entry name" value="Fungal_trans_2"/>
    <property type="match status" value="1"/>
</dbReference>
<dbReference type="Proteomes" id="UP000017559">
    <property type="component" value="Unassembled WGS sequence"/>
</dbReference>
<dbReference type="InterPro" id="IPR036864">
    <property type="entry name" value="Zn2-C6_fun-type_DNA-bd_sf"/>
</dbReference>
<evidence type="ECO:0000313" key="2">
    <source>
        <dbReference type="EMBL" id="ESK88709.1"/>
    </source>
</evidence>
<dbReference type="AlphaFoldDB" id="V2YAK1"/>
<dbReference type="PANTHER" id="PTHR47784:SF5">
    <property type="entry name" value="STEROL UPTAKE CONTROL PROTEIN 2"/>
    <property type="match status" value="1"/>
</dbReference>
<keyword evidence="3" id="KW-1185">Reference proteome</keyword>
<dbReference type="PROSITE" id="PS50048">
    <property type="entry name" value="ZN2_CY6_FUNGAL_2"/>
    <property type="match status" value="1"/>
</dbReference>
<dbReference type="SUPFAM" id="SSF57701">
    <property type="entry name" value="Zn2/Cys6 DNA-binding domain"/>
    <property type="match status" value="1"/>
</dbReference>
<dbReference type="PANTHER" id="PTHR47784">
    <property type="entry name" value="STEROL UPTAKE CONTROL PROTEIN 2"/>
    <property type="match status" value="1"/>
</dbReference>
<accession>V2YAK1</accession>
<dbReference type="GO" id="GO:0001228">
    <property type="term" value="F:DNA-binding transcription activator activity, RNA polymerase II-specific"/>
    <property type="evidence" value="ECO:0007669"/>
    <property type="project" value="TreeGrafter"/>
</dbReference>
<dbReference type="GO" id="GO:0008270">
    <property type="term" value="F:zinc ion binding"/>
    <property type="evidence" value="ECO:0007669"/>
    <property type="project" value="InterPro"/>
</dbReference>
<organism evidence="2 3">
    <name type="scientific">Moniliophthora roreri (strain MCA 2997)</name>
    <name type="common">Cocoa frosty pod rot fungus</name>
    <name type="synonym">Crinipellis roreri</name>
    <dbReference type="NCBI Taxonomy" id="1381753"/>
    <lineage>
        <taxon>Eukaryota</taxon>
        <taxon>Fungi</taxon>
        <taxon>Dikarya</taxon>
        <taxon>Basidiomycota</taxon>
        <taxon>Agaricomycotina</taxon>
        <taxon>Agaricomycetes</taxon>
        <taxon>Agaricomycetidae</taxon>
        <taxon>Agaricales</taxon>
        <taxon>Marasmiineae</taxon>
        <taxon>Marasmiaceae</taxon>
        <taxon>Moniliophthora</taxon>
    </lineage>
</organism>
<reference evidence="2 3" key="1">
    <citation type="journal article" date="2014" name="BMC Genomics">
        <title>Genome and secretome analysis of the hemibiotrophic fungal pathogen, Moniliophthora roreri, which causes frosty pod rot disease of cacao: mechanisms of the biotrophic and necrotrophic phases.</title>
        <authorList>
            <person name="Meinhardt L.W."/>
            <person name="Costa G.G.L."/>
            <person name="Thomazella D.P.T."/>
            <person name="Teixeira P.J.P.L."/>
            <person name="Carazzolle M.F."/>
            <person name="Schuster S.C."/>
            <person name="Carlson J.E."/>
            <person name="Guiltinan M.J."/>
            <person name="Mieczkowski P."/>
            <person name="Farmer A."/>
            <person name="Ramaraj T."/>
            <person name="Crozier J."/>
            <person name="Davis R.E."/>
            <person name="Shao J."/>
            <person name="Melnick R.L."/>
            <person name="Pereira G.A.G."/>
            <person name="Bailey B.A."/>
        </authorList>
    </citation>
    <scope>NUCLEOTIDE SEQUENCE [LARGE SCALE GENOMIC DNA]</scope>
    <source>
        <strain evidence="2 3">MCA 2997</strain>
    </source>
</reference>
<sequence length="314" mass="34626">MSMSSGTPPKRSIRLHNKTRSGCATCKKRHVKCDETKPICHNCFRRGIDCVWKKKKNLREATLALYKPLTIPPPVTMDITSLRIIHHFSLSTSAAFCSDPAYSATTAIAVPQLAWGNPHLLHAISSIAALHLSRLHSGIPDSDSTNWSALASSHRRAAIAALPNATDPDAKFVTILSFTAYSISSSLKSSPENIFPLITSLHNIWSVLEGRHGHQNEDVNELSPFALNVGSDSVAQKLVHLQQIYDPSEATPCVESEEPFEFEVREAYRTAVEALCIAYPHSQTGYEGKSVLLWPALFGKKFCGLLNERKQRAL</sequence>
<dbReference type="Pfam" id="PF00172">
    <property type="entry name" value="Zn_clus"/>
    <property type="match status" value="1"/>
</dbReference>
<dbReference type="OrthoDB" id="5419315at2759"/>
<gene>
    <name evidence="2" type="ORF">Moror_3003</name>
</gene>
<name>V2YAK1_MONRO</name>
<comment type="caution">
    <text evidence="2">The sequence shown here is derived from an EMBL/GenBank/DDBJ whole genome shotgun (WGS) entry which is preliminary data.</text>
</comment>